<dbReference type="AlphaFoldDB" id="A0A929MSA5"/>
<dbReference type="InterPro" id="IPR002504">
    <property type="entry name" value="NADK"/>
</dbReference>
<keyword evidence="4 8" id="KW-0067">ATP-binding</keyword>
<feature type="binding site" evidence="8">
    <location>
        <position position="154"/>
    </location>
    <ligand>
        <name>NAD(+)</name>
        <dbReference type="ChEBI" id="CHEBI:57540"/>
    </ligand>
</feature>
<dbReference type="NCBIfam" id="NF003424">
    <property type="entry name" value="PRK04885.1"/>
    <property type="match status" value="1"/>
</dbReference>
<name>A0A929MSA5_ABIDE</name>
<dbReference type="Gene3D" id="3.40.50.10330">
    <property type="entry name" value="Probable inorganic polyphosphate/atp-NAD kinase, domain 1"/>
    <property type="match status" value="1"/>
</dbReference>
<evidence type="ECO:0000256" key="4">
    <source>
        <dbReference type="ARBA" id="ARBA00022840"/>
    </source>
</evidence>
<keyword evidence="3 8" id="KW-0418">Kinase</keyword>
<feature type="binding site" evidence="8">
    <location>
        <begin position="126"/>
        <end position="127"/>
    </location>
    <ligand>
        <name>NAD(+)</name>
        <dbReference type="ChEBI" id="CHEBI:57540"/>
    </ligand>
</feature>
<dbReference type="InterPro" id="IPR017437">
    <property type="entry name" value="ATP-NAD_kinase_PpnK-typ_C"/>
</dbReference>
<evidence type="ECO:0000256" key="5">
    <source>
        <dbReference type="ARBA" id="ARBA00022857"/>
    </source>
</evidence>
<evidence type="ECO:0000256" key="1">
    <source>
        <dbReference type="ARBA" id="ARBA00022679"/>
    </source>
</evidence>
<comment type="similarity">
    <text evidence="8">Belongs to the NAD kinase family.</text>
</comment>
<organism evidence="9 10">
    <name type="scientific">Abiotrophia defectiva</name>
    <name type="common">Streptococcus defectivus</name>
    <dbReference type="NCBI Taxonomy" id="46125"/>
    <lineage>
        <taxon>Bacteria</taxon>
        <taxon>Bacillati</taxon>
        <taxon>Bacillota</taxon>
        <taxon>Bacilli</taxon>
        <taxon>Lactobacillales</taxon>
        <taxon>Aerococcaceae</taxon>
        <taxon>Abiotrophia</taxon>
    </lineage>
</organism>
<comment type="caution">
    <text evidence="9">The sequence shown here is derived from an EMBL/GenBank/DDBJ whole genome shotgun (WGS) entry which is preliminary data.</text>
</comment>
<dbReference type="GO" id="GO:0005737">
    <property type="term" value="C:cytoplasm"/>
    <property type="evidence" value="ECO:0007669"/>
    <property type="project" value="UniProtKB-SubCell"/>
</dbReference>
<protein>
    <recommendedName>
        <fullName evidence="8">NAD kinase</fullName>
        <ecNumber evidence="8">2.7.1.23</ecNumber>
    </recommendedName>
    <alternativeName>
        <fullName evidence="8">ATP-dependent NAD kinase</fullName>
    </alternativeName>
</protein>
<evidence type="ECO:0000313" key="10">
    <source>
        <dbReference type="Proteomes" id="UP000757900"/>
    </source>
</evidence>
<dbReference type="GO" id="GO:0051287">
    <property type="term" value="F:NAD binding"/>
    <property type="evidence" value="ECO:0007669"/>
    <property type="project" value="UniProtKB-ARBA"/>
</dbReference>
<dbReference type="HAMAP" id="MF_00361">
    <property type="entry name" value="NAD_kinase"/>
    <property type="match status" value="1"/>
</dbReference>
<dbReference type="InterPro" id="IPR016064">
    <property type="entry name" value="NAD/diacylglycerol_kinase_sf"/>
</dbReference>
<dbReference type="Gene3D" id="2.60.200.30">
    <property type="entry name" value="Probable inorganic polyphosphate/atp-NAD kinase, domain 2"/>
    <property type="match status" value="1"/>
</dbReference>
<dbReference type="Proteomes" id="UP000757900">
    <property type="component" value="Unassembled WGS sequence"/>
</dbReference>
<dbReference type="SUPFAM" id="SSF111331">
    <property type="entry name" value="NAD kinase/diacylglycerol kinase-like"/>
    <property type="match status" value="1"/>
</dbReference>
<comment type="cofactor">
    <cofactor evidence="8">
        <name>a divalent metal cation</name>
        <dbReference type="ChEBI" id="CHEBI:60240"/>
    </cofactor>
</comment>
<feature type="active site" description="Proton acceptor" evidence="8">
    <location>
        <position position="49"/>
    </location>
</feature>
<evidence type="ECO:0000256" key="7">
    <source>
        <dbReference type="ARBA" id="ARBA00047925"/>
    </source>
</evidence>
<feature type="binding site" evidence="8">
    <location>
        <position position="152"/>
    </location>
    <ligand>
        <name>NAD(+)</name>
        <dbReference type="ChEBI" id="CHEBI:57540"/>
    </ligand>
</feature>
<dbReference type="GO" id="GO:0003951">
    <property type="term" value="F:NAD+ kinase activity"/>
    <property type="evidence" value="ECO:0007669"/>
    <property type="project" value="UniProtKB-UniRule"/>
</dbReference>
<dbReference type="GO" id="GO:0005524">
    <property type="term" value="F:ATP binding"/>
    <property type="evidence" value="ECO:0007669"/>
    <property type="project" value="UniProtKB-KW"/>
</dbReference>
<evidence type="ECO:0000256" key="2">
    <source>
        <dbReference type="ARBA" id="ARBA00022741"/>
    </source>
</evidence>
<dbReference type="RefSeq" id="WP_303765242.1">
    <property type="nucleotide sequence ID" value="NZ_CAJPUI010000002.1"/>
</dbReference>
<keyword evidence="2 8" id="KW-0547">Nucleotide-binding</keyword>
<feature type="binding site" evidence="8">
    <location>
        <begin position="49"/>
        <end position="50"/>
    </location>
    <ligand>
        <name>NAD(+)</name>
        <dbReference type="ChEBI" id="CHEBI:57540"/>
    </ligand>
</feature>
<dbReference type="PANTHER" id="PTHR20275:SF0">
    <property type="entry name" value="NAD KINASE"/>
    <property type="match status" value="1"/>
</dbReference>
<gene>
    <name evidence="8" type="primary">nadK</name>
    <name evidence="9" type="ORF">HXK00_01665</name>
</gene>
<reference evidence="9" key="1">
    <citation type="submission" date="2020-04" db="EMBL/GenBank/DDBJ databases">
        <title>Deep metagenomics examines the oral microbiome during advanced dental caries in children, revealing novel taxa and co-occurrences with host molecules.</title>
        <authorList>
            <person name="Baker J.L."/>
            <person name="Morton J.T."/>
            <person name="Dinis M."/>
            <person name="Alvarez R."/>
            <person name="Tran N.C."/>
            <person name="Knight R."/>
            <person name="Edlund A."/>
        </authorList>
    </citation>
    <scope>NUCLEOTIDE SEQUENCE</scope>
    <source>
        <strain evidence="9">JCVI_23_bin.16</strain>
    </source>
</reference>
<accession>A0A929MSA5</accession>
<keyword evidence="8" id="KW-0963">Cytoplasm</keyword>
<proteinExistence type="inferred from homology"/>
<keyword evidence="1 8" id="KW-0808">Transferase</keyword>
<evidence type="ECO:0000313" key="9">
    <source>
        <dbReference type="EMBL" id="MBF0934334.1"/>
    </source>
</evidence>
<feature type="binding site" evidence="8">
    <location>
        <position position="189"/>
    </location>
    <ligand>
        <name>NAD(+)</name>
        <dbReference type="ChEBI" id="CHEBI:57540"/>
    </ligand>
</feature>
<dbReference type="GO" id="GO:0006741">
    <property type="term" value="P:NADP+ biosynthetic process"/>
    <property type="evidence" value="ECO:0007669"/>
    <property type="project" value="UniProtKB-UniRule"/>
</dbReference>
<comment type="catalytic activity">
    <reaction evidence="7 8">
        <text>NAD(+) + ATP = ADP + NADP(+) + H(+)</text>
        <dbReference type="Rhea" id="RHEA:18629"/>
        <dbReference type="ChEBI" id="CHEBI:15378"/>
        <dbReference type="ChEBI" id="CHEBI:30616"/>
        <dbReference type="ChEBI" id="CHEBI:57540"/>
        <dbReference type="ChEBI" id="CHEBI:58349"/>
        <dbReference type="ChEBI" id="CHEBI:456216"/>
        <dbReference type="EC" id="2.7.1.23"/>
    </reaction>
</comment>
<dbReference type="Pfam" id="PF20143">
    <property type="entry name" value="NAD_kinase_C"/>
    <property type="match status" value="1"/>
</dbReference>
<dbReference type="EMBL" id="JABZFV010000014">
    <property type="protein sequence ID" value="MBF0934334.1"/>
    <property type="molecule type" value="Genomic_DNA"/>
</dbReference>
<dbReference type="GO" id="GO:0019674">
    <property type="term" value="P:NAD+ metabolic process"/>
    <property type="evidence" value="ECO:0007669"/>
    <property type="project" value="InterPro"/>
</dbReference>
<sequence>MKQAIMIYTNQQPQSLEIEASLKAKLELAGFRLVEPGQVPDYLITIGGDGTLLAAFHDYQDWLDCVIFIGIHTGHLGFYADWLPHELDELVDSLARSGGQGHVSYPLLKVQAACKDGKIHEWLALNECSLRTMAGTMVAEIQINDKFFATFRGDGLCIATPTGSTGLNKSLGGAVMHPRVDALQLTEMAALNNRVYRTLGAPMIIPRDEYLTLVIQEEAQTMLMIDHLTCETKGIQSVKFQLADTRIKFASFRHTHFWDRVENSFIGHKQERIQKSSINKSVN</sequence>
<comment type="function">
    <text evidence="8">Involved in the regulation of the intracellular balance of NAD and NADP, and is a key enzyme in the biosynthesis of NADP. Catalyzes specifically the phosphorylation on 2'-hydroxyl of the adenosine moiety of NAD to yield NADP.</text>
</comment>
<dbReference type="InterPro" id="IPR017438">
    <property type="entry name" value="ATP-NAD_kinase_N"/>
</dbReference>
<dbReference type="EC" id="2.7.1.23" evidence="8"/>
<evidence type="ECO:0000256" key="6">
    <source>
        <dbReference type="ARBA" id="ARBA00023027"/>
    </source>
</evidence>
<keyword evidence="6 8" id="KW-0520">NAD</keyword>
<dbReference type="GO" id="GO:0046872">
    <property type="term" value="F:metal ion binding"/>
    <property type="evidence" value="ECO:0007669"/>
    <property type="project" value="UniProtKB-UniRule"/>
</dbReference>
<comment type="caution">
    <text evidence="8">Lacks conserved residue(s) required for the propagation of feature annotation.</text>
</comment>
<keyword evidence="5 8" id="KW-0521">NADP</keyword>
<comment type="subcellular location">
    <subcellularLocation>
        <location evidence="8">Cytoplasm</location>
    </subcellularLocation>
</comment>
<evidence type="ECO:0000256" key="3">
    <source>
        <dbReference type="ARBA" id="ARBA00022777"/>
    </source>
</evidence>
<dbReference type="PANTHER" id="PTHR20275">
    <property type="entry name" value="NAD KINASE"/>
    <property type="match status" value="1"/>
</dbReference>
<dbReference type="Pfam" id="PF01513">
    <property type="entry name" value="NAD_kinase"/>
    <property type="match status" value="1"/>
</dbReference>
<evidence type="ECO:0000256" key="8">
    <source>
        <dbReference type="HAMAP-Rule" id="MF_00361"/>
    </source>
</evidence>